<dbReference type="PROSITE" id="PS51257">
    <property type="entry name" value="PROKAR_LIPOPROTEIN"/>
    <property type="match status" value="1"/>
</dbReference>
<organism evidence="3 4">
    <name type="scientific">Listeria rustica</name>
    <dbReference type="NCBI Taxonomy" id="2713503"/>
    <lineage>
        <taxon>Bacteria</taxon>
        <taxon>Bacillati</taxon>
        <taxon>Bacillota</taxon>
        <taxon>Bacilli</taxon>
        <taxon>Bacillales</taxon>
        <taxon>Listeriaceae</taxon>
        <taxon>Listeria</taxon>
    </lineage>
</organism>
<evidence type="ECO:0000256" key="1">
    <source>
        <dbReference type="SAM" id="MobiDB-lite"/>
    </source>
</evidence>
<feature type="signal peptide" evidence="2">
    <location>
        <begin position="1"/>
        <end position="25"/>
    </location>
</feature>
<reference evidence="3 4" key="1">
    <citation type="submission" date="2020-08" db="EMBL/GenBank/DDBJ databases">
        <title>Listeria ohnekaius sp. nov. and Listeria portnoyii sp. nov. isolated from non-agricultural and natural environments.</title>
        <authorList>
            <person name="Weller D."/>
            <person name="Belias A.M."/>
            <person name="Liao J."/>
            <person name="Guo S."/>
            <person name="Orsi R.H."/>
            <person name="Wiedmann M."/>
        </authorList>
    </citation>
    <scope>NUCLEOTIDE SEQUENCE [LARGE SCALE GENOMIC DNA]</scope>
    <source>
        <strain evidence="3 4">FSL W9-0585</strain>
    </source>
</reference>
<feature type="compositionally biased region" description="Low complexity" evidence="1">
    <location>
        <begin position="25"/>
        <end position="44"/>
    </location>
</feature>
<keyword evidence="4" id="KW-1185">Reference proteome</keyword>
<dbReference type="EMBL" id="JABJVM010000029">
    <property type="protein sequence ID" value="MBA3927852.1"/>
    <property type="molecule type" value="Genomic_DNA"/>
</dbReference>
<dbReference type="Proteomes" id="UP000548787">
    <property type="component" value="Unassembled WGS sequence"/>
</dbReference>
<evidence type="ECO:0000313" key="4">
    <source>
        <dbReference type="Proteomes" id="UP000548787"/>
    </source>
</evidence>
<dbReference type="RefSeq" id="WP_181677913.1">
    <property type="nucleotide sequence ID" value="NZ_JABJVM010000029.1"/>
</dbReference>
<dbReference type="AlphaFoldDB" id="A0A7W1T9E9"/>
<evidence type="ECO:0000256" key="2">
    <source>
        <dbReference type="SAM" id="SignalP"/>
    </source>
</evidence>
<proteinExistence type="predicted"/>
<feature type="chain" id="PRO_5030702556" description="Lipoprotein" evidence="2">
    <location>
        <begin position="26"/>
        <end position="275"/>
    </location>
</feature>
<accession>A0A7W1T9E9</accession>
<sequence>MNTKMLVIPVVFSALLLASCGGSYSSDSSDSSNSYGSSNNNYGSTTKDISKNDMSGSTKIPTLTQKDVLATVKSKLSSDVVVMLPKAVPLSSDKHYLSAKTSDSEDAYQVIFYETKAPISVNSSDLKDTSKATPIATVSGKLYATEEAAAEATGHMNDVNTGVNGVDLGSGITGYSDAGAGSTFLNWAEGRWSMGVRNTTSADPQDSIDLAKKVVAVLEEETLPAPHQVGGMKLEAAPNKAEGNIISWQDGKTDYTVSDFTDPLDGVHITTSFTE</sequence>
<protein>
    <recommendedName>
        <fullName evidence="5">Lipoprotein</fullName>
    </recommendedName>
</protein>
<name>A0A7W1T9E9_9LIST</name>
<evidence type="ECO:0000313" key="3">
    <source>
        <dbReference type="EMBL" id="MBA3927852.1"/>
    </source>
</evidence>
<gene>
    <name evidence="3" type="ORF">HPK16_16055</name>
</gene>
<keyword evidence="2" id="KW-0732">Signal</keyword>
<comment type="caution">
    <text evidence="3">The sequence shown here is derived from an EMBL/GenBank/DDBJ whole genome shotgun (WGS) entry which is preliminary data.</text>
</comment>
<evidence type="ECO:0008006" key="5">
    <source>
        <dbReference type="Google" id="ProtNLM"/>
    </source>
</evidence>
<feature type="region of interest" description="Disordered" evidence="1">
    <location>
        <begin position="25"/>
        <end position="58"/>
    </location>
</feature>